<dbReference type="InterPro" id="IPR024937">
    <property type="entry name" value="Domain_X"/>
</dbReference>
<reference evidence="3" key="1">
    <citation type="journal article" date="2014" name="Nucleic Acids Res.">
        <title>Widespread occurrence of organelle genome-encoded 5S rRNAs including permuted molecules.</title>
        <authorList>
            <person name="Valach M."/>
            <person name="Burger G."/>
            <person name="Gray M.W."/>
            <person name="Lang B.F."/>
        </authorList>
    </citation>
    <scope>NUCLEOTIDE SEQUENCE</scope>
    <source>
        <strain evidence="3">NIES-2285</strain>
    </source>
</reference>
<accession>A0A0B5H4U9</accession>
<proteinExistence type="predicted"/>
<dbReference type="GO" id="GO:0005739">
    <property type="term" value="C:mitochondrion"/>
    <property type="evidence" value="ECO:0007669"/>
    <property type="project" value="UniProtKB-ARBA"/>
</dbReference>
<keyword evidence="3" id="KW-0496">Mitochondrion</keyword>
<feature type="domain" description="Reverse transcriptase" evidence="2">
    <location>
        <begin position="231"/>
        <end position="543"/>
    </location>
</feature>
<evidence type="ECO:0000259" key="2">
    <source>
        <dbReference type="PROSITE" id="PS50878"/>
    </source>
</evidence>
<feature type="region of interest" description="Disordered" evidence="1">
    <location>
        <begin position="260"/>
        <end position="290"/>
    </location>
</feature>
<dbReference type="PANTHER" id="PTHR34047">
    <property type="entry name" value="NUCLEAR INTRON MATURASE 1, MITOCHONDRIAL-RELATED"/>
    <property type="match status" value="1"/>
</dbReference>
<sequence length="767" mass="86791">APSNIWLSANIACDVPSFLTGVKACGTCAEGNLGVWSSRKRLARGRCLQTLGCQPSYTILDTNRITNPIHSMGERVTCSSMTENGEYLVAAADALCGFRKEHTRPALNIRDQGLRGSKSSTTPGTIWNLGWPYPRKREGHGALVVGAVRLYRTAAKGGSSDEGEASLDYLALSKLVRENKDVSFKNFTPFYSNLNTLIFAYEQIKSNPGNMTRGVEKETLDGIDLNWFTKIRADLISGKYRFRNIRRIFIPKPGKKDLRPLGTKSLPLGSGMKSLPKGSGMKSLPKGSGIGPPRDKVVQKALQLCLTAVFEPLFSKNSHGFRPKKGCHSALNQVRMQFAHCNWVIETDVRKCFDTIDHKILLQIIERRIPCQTTLRLIESAMAAGYVEVIGEACIANTMGTPQGSVLSPLLCNILLNELDLEVERIIEEFNRGEKCKVSRQWKKLYRIFKKEEPGSASWRLGRTNLRSIPSKDPMDDSFKRLYYVRYADDFILGVRGHRSEAVAIKDAISSWLQTNLQMSLHPEKTFIRHFATEGTLFLGIRVGPLDTSERPVALYSDGHKKRIVPRLPMTVDLVNLFRRLKNRGFVKFSRPHNRYVGVRYSRMQNLDIPDIIRYFNSVFRGIWNYYSFTDNSSGLNHVWWALEQSLAFTLSGKLRLTGIHKIFKIYGHPIKDKVSGLFFWRPTTFGRDPNRLLRLSKESQMSFAAMLQSIETSWASQLTRTNFGKTCVICQTANQVEMHHVRRIKDLRSGRKLDFFTAQMAGINRK</sequence>
<dbReference type="AlphaFoldDB" id="A0A0B5H4U9"/>
<geneLocation type="mitochondrion" evidence="3"/>
<dbReference type="InterPro" id="IPR051083">
    <property type="entry name" value="GrpII_Intron_Splice-Mob/Def"/>
</dbReference>
<dbReference type="Pfam" id="PF01348">
    <property type="entry name" value="Intron_maturas2"/>
    <property type="match status" value="1"/>
</dbReference>
<dbReference type="InterPro" id="IPR000477">
    <property type="entry name" value="RT_dom"/>
</dbReference>
<dbReference type="InterPro" id="IPR043502">
    <property type="entry name" value="DNA/RNA_pol_sf"/>
</dbReference>
<feature type="non-terminal residue" evidence="3">
    <location>
        <position position="1"/>
    </location>
</feature>
<name>A0A0B5H4U9_KLEFL</name>
<dbReference type="CDD" id="cd01651">
    <property type="entry name" value="RT_G2_intron"/>
    <property type="match status" value="1"/>
</dbReference>
<dbReference type="Pfam" id="PF00078">
    <property type="entry name" value="RVT_1"/>
    <property type="match status" value="1"/>
</dbReference>
<organism evidence="3">
    <name type="scientific">Klebsormidium flaccidum</name>
    <name type="common">Filamentous green alga</name>
    <name type="synonym">Ulothrix flaccida</name>
    <dbReference type="NCBI Taxonomy" id="3175"/>
    <lineage>
        <taxon>Eukaryota</taxon>
        <taxon>Viridiplantae</taxon>
        <taxon>Streptophyta</taxon>
        <taxon>Klebsormidiophyceae</taxon>
        <taxon>Klebsormidiales</taxon>
        <taxon>Klebsormidiaceae</taxon>
        <taxon>Klebsormidium</taxon>
    </lineage>
</organism>
<evidence type="ECO:0000256" key="1">
    <source>
        <dbReference type="SAM" id="MobiDB-lite"/>
    </source>
</evidence>
<protein>
    <recommendedName>
        <fullName evidence="2">Reverse transcriptase domain-containing protein</fullName>
    </recommendedName>
</protein>
<evidence type="ECO:0000313" key="3">
    <source>
        <dbReference type="EMBL" id="AJF36689.1"/>
    </source>
</evidence>
<dbReference type="EMBL" id="KP165386">
    <property type="protein sequence ID" value="AJF36689.1"/>
    <property type="molecule type" value="Genomic_DNA"/>
</dbReference>
<dbReference type="SUPFAM" id="SSF56672">
    <property type="entry name" value="DNA/RNA polymerases"/>
    <property type="match status" value="1"/>
</dbReference>
<dbReference type="PROSITE" id="PS50878">
    <property type="entry name" value="RT_POL"/>
    <property type="match status" value="1"/>
</dbReference>
<dbReference type="GO" id="GO:0006397">
    <property type="term" value="P:mRNA processing"/>
    <property type="evidence" value="ECO:0007669"/>
    <property type="project" value="InterPro"/>
</dbReference>
<dbReference type="PANTHER" id="PTHR34047:SF8">
    <property type="entry name" value="PROTEIN YKFC"/>
    <property type="match status" value="1"/>
</dbReference>
<gene>
    <name evidence="3" type="primary">orf767</name>
</gene>